<dbReference type="AlphaFoldDB" id="T1HQA4"/>
<sequence>MAPLLLVEAIARGALTSCVAFKFSFILSEMVQEVCYNCTVYKENDLMFTNTLANMLNQNSQYGVDFLDIISGYTEPLGDFTLYEIFFEGIVAKSMNETLFCETVFEHYPKIGKFVTYFLICSQPIQRYNKWPGTHPEH</sequence>
<proteinExistence type="predicted"/>
<dbReference type="EnsemblMetazoa" id="RPRC006228-RA">
    <property type="protein sequence ID" value="RPRC006228-PA"/>
    <property type="gene ID" value="RPRC006228"/>
</dbReference>
<reference evidence="1" key="1">
    <citation type="submission" date="2015-05" db="UniProtKB">
        <authorList>
            <consortium name="EnsemblMetazoa"/>
        </authorList>
    </citation>
    <scope>IDENTIFICATION</scope>
</reference>
<organism evidence="1 2">
    <name type="scientific">Rhodnius prolixus</name>
    <name type="common">Triatomid bug</name>
    <dbReference type="NCBI Taxonomy" id="13249"/>
    <lineage>
        <taxon>Eukaryota</taxon>
        <taxon>Metazoa</taxon>
        <taxon>Ecdysozoa</taxon>
        <taxon>Arthropoda</taxon>
        <taxon>Hexapoda</taxon>
        <taxon>Insecta</taxon>
        <taxon>Pterygota</taxon>
        <taxon>Neoptera</taxon>
        <taxon>Paraneoptera</taxon>
        <taxon>Hemiptera</taxon>
        <taxon>Heteroptera</taxon>
        <taxon>Panheteroptera</taxon>
        <taxon>Cimicomorpha</taxon>
        <taxon>Reduviidae</taxon>
        <taxon>Triatominae</taxon>
        <taxon>Rhodnius</taxon>
    </lineage>
</organism>
<dbReference type="EMBL" id="ACPB03022752">
    <property type="status" value="NOT_ANNOTATED_CDS"/>
    <property type="molecule type" value="Genomic_DNA"/>
</dbReference>
<dbReference type="InParanoid" id="T1HQA4"/>
<dbReference type="VEuPathDB" id="VectorBase:RPRC006228"/>
<evidence type="ECO:0000313" key="1">
    <source>
        <dbReference type="EnsemblMetazoa" id="RPRC006228-PA"/>
    </source>
</evidence>
<protein>
    <submittedName>
        <fullName evidence="1">Uncharacterized protein</fullName>
    </submittedName>
</protein>
<evidence type="ECO:0000313" key="2">
    <source>
        <dbReference type="Proteomes" id="UP000015103"/>
    </source>
</evidence>
<keyword evidence="2" id="KW-1185">Reference proteome</keyword>
<dbReference type="HOGENOM" id="CLU_1857740_0_0_1"/>
<accession>T1HQA4</accession>
<name>T1HQA4_RHOPR</name>
<dbReference type="Proteomes" id="UP000015103">
    <property type="component" value="Unassembled WGS sequence"/>
</dbReference>